<dbReference type="SUPFAM" id="SSF102405">
    <property type="entry name" value="MCP/YpsA-like"/>
    <property type="match status" value="1"/>
</dbReference>
<gene>
    <name evidence="1" type="ORF">NESM_000878600</name>
</gene>
<sequence>MPSPIPDYSRTDKRAVAVFGWSRTEADTPRWHEAEAVGRLAAQQGFTVLTGGYGGSMEATSKGAREARDAAAAGSPAASVEVVGIVVSELFPDRFTEGNKYLTQVLDSTSMLHRIEQLTTKSRYFVVLPGTIGTLQELVTIWVQKSIHPGGRPAPVILAFRDPWERCCQGIIDSLQLSPQQACAIRFVDTPEEAVRWMAEDAAGAVDGAAASL</sequence>
<dbReference type="InterPro" id="IPR031100">
    <property type="entry name" value="LOG_fam"/>
</dbReference>
<organism evidence="1 2">
    <name type="scientific">Novymonas esmeraldas</name>
    <dbReference type="NCBI Taxonomy" id="1808958"/>
    <lineage>
        <taxon>Eukaryota</taxon>
        <taxon>Discoba</taxon>
        <taxon>Euglenozoa</taxon>
        <taxon>Kinetoplastea</taxon>
        <taxon>Metakinetoplastina</taxon>
        <taxon>Trypanosomatida</taxon>
        <taxon>Trypanosomatidae</taxon>
        <taxon>Novymonas</taxon>
    </lineage>
</organism>
<name>A0AAW0EZR7_9TRYP</name>
<protein>
    <submittedName>
        <fullName evidence="1">Ribosomal protein L32-like protein</fullName>
    </submittedName>
</protein>
<accession>A0AAW0EZR7</accession>
<dbReference type="Pfam" id="PF03641">
    <property type="entry name" value="Lysine_decarbox"/>
    <property type="match status" value="1"/>
</dbReference>
<evidence type="ECO:0000313" key="2">
    <source>
        <dbReference type="Proteomes" id="UP001430356"/>
    </source>
</evidence>
<dbReference type="Gene3D" id="3.40.50.450">
    <property type="match status" value="1"/>
</dbReference>
<dbReference type="AlphaFoldDB" id="A0AAW0EZR7"/>
<comment type="caution">
    <text evidence="1">The sequence shown here is derived from an EMBL/GenBank/DDBJ whole genome shotgun (WGS) entry which is preliminary data.</text>
</comment>
<dbReference type="Proteomes" id="UP001430356">
    <property type="component" value="Unassembled WGS sequence"/>
</dbReference>
<dbReference type="PANTHER" id="PTHR43393">
    <property type="entry name" value="CYTOKININ RIBOSIDE 5'-MONOPHOSPHATE PHOSPHORIBOHYDROLASE"/>
    <property type="match status" value="1"/>
</dbReference>
<dbReference type="PANTHER" id="PTHR43393:SF3">
    <property type="entry name" value="LYSINE DECARBOXYLASE-LIKE PROTEIN"/>
    <property type="match status" value="1"/>
</dbReference>
<reference evidence="1 2" key="1">
    <citation type="journal article" date="2021" name="MBio">
        <title>A New Model Trypanosomatid, Novymonas esmeraldas: Genomic Perception of Its 'Candidatus Pandoraea novymonadis' Endosymbiont.</title>
        <authorList>
            <person name="Zakharova A."/>
            <person name="Saura A."/>
            <person name="Butenko A."/>
            <person name="Podesvova L."/>
            <person name="Warmusova S."/>
            <person name="Kostygov A.Y."/>
            <person name="Nenarokova A."/>
            <person name="Lukes J."/>
            <person name="Opperdoes F.R."/>
            <person name="Yurchenko V."/>
        </authorList>
    </citation>
    <scope>NUCLEOTIDE SEQUENCE [LARGE SCALE GENOMIC DNA]</scope>
    <source>
        <strain evidence="1 2">E262AT.01</strain>
    </source>
</reference>
<keyword evidence="1" id="KW-0689">Ribosomal protein</keyword>
<dbReference type="InterPro" id="IPR052341">
    <property type="entry name" value="LOG_family_nucleotidases"/>
</dbReference>
<dbReference type="GO" id="GO:0005829">
    <property type="term" value="C:cytosol"/>
    <property type="evidence" value="ECO:0007669"/>
    <property type="project" value="TreeGrafter"/>
</dbReference>
<dbReference type="GO" id="GO:0005840">
    <property type="term" value="C:ribosome"/>
    <property type="evidence" value="ECO:0007669"/>
    <property type="project" value="UniProtKB-KW"/>
</dbReference>
<evidence type="ECO:0000313" key="1">
    <source>
        <dbReference type="EMBL" id="KAK7199096.1"/>
    </source>
</evidence>
<proteinExistence type="predicted"/>
<keyword evidence="2" id="KW-1185">Reference proteome</keyword>
<dbReference type="EMBL" id="JAECZO010000212">
    <property type="protein sequence ID" value="KAK7199096.1"/>
    <property type="molecule type" value="Genomic_DNA"/>
</dbReference>
<keyword evidence="1" id="KW-0687">Ribonucleoprotein</keyword>